<gene>
    <name evidence="2" type="ORF">D3877_11360</name>
</gene>
<proteinExistence type="predicted"/>
<keyword evidence="1" id="KW-0732">Signal</keyword>
<comment type="caution">
    <text evidence="2">The sequence shown here is derived from an EMBL/GenBank/DDBJ whole genome shotgun (WGS) entry which is preliminary data.</text>
</comment>
<feature type="signal peptide" evidence="1">
    <location>
        <begin position="1"/>
        <end position="26"/>
    </location>
</feature>
<name>A0A418W4X9_9PROT</name>
<protein>
    <submittedName>
        <fullName evidence="2">Uncharacterized protein</fullName>
    </submittedName>
</protein>
<evidence type="ECO:0000313" key="2">
    <source>
        <dbReference type="EMBL" id="RJF85038.1"/>
    </source>
</evidence>
<dbReference type="OrthoDB" id="7433551at2"/>
<feature type="chain" id="PRO_5019150580" evidence="1">
    <location>
        <begin position="27"/>
        <end position="98"/>
    </location>
</feature>
<reference evidence="2 3" key="1">
    <citation type="submission" date="2018-09" db="EMBL/GenBank/DDBJ databases">
        <authorList>
            <person name="Zhu H."/>
        </authorList>
    </citation>
    <scope>NUCLEOTIDE SEQUENCE [LARGE SCALE GENOMIC DNA]</scope>
    <source>
        <strain evidence="2 3">K2W22B-5</strain>
    </source>
</reference>
<dbReference type="RefSeq" id="WP_119830667.1">
    <property type="nucleotide sequence ID" value="NZ_QYUL01000001.1"/>
</dbReference>
<evidence type="ECO:0000313" key="3">
    <source>
        <dbReference type="Proteomes" id="UP000283458"/>
    </source>
</evidence>
<organism evidence="2 3">
    <name type="scientific">Azospirillum cavernae</name>
    <dbReference type="NCBI Taxonomy" id="2320860"/>
    <lineage>
        <taxon>Bacteria</taxon>
        <taxon>Pseudomonadati</taxon>
        <taxon>Pseudomonadota</taxon>
        <taxon>Alphaproteobacteria</taxon>
        <taxon>Rhodospirillales</taxon>
        <taxon>Azospirillaceae</taxon>
        <taxon>Azospirillum</taxon>
    </lineage>
</organism>
<sequence length="98" mass="10690">MNRGIVRFCAASAMVIAMFLAGSALARNAILSDDEIRQQIIADSIRSYPGNCACPYSTMRNGRRCGGRSAYRKPGGRAPICYANDVTDAMVARWKQGR</sequence>
<evidence type="ECO:0000256" key="1">
    <source>
        <dbReference type="SAM" id="SignalP"/>
    </source>
</evidence>
<accession>A0A418W4X9</accession>
<dbReference type="EMBL" id="QYUL01000001">
    <property type="protein sequence ID" value="RJF85038.1"/>
    <property type="molecule type" value="Genomic_DNA"/>
</dbReference>
<dbReference type="Proteomes" id="UP000283458">
    <property type="component" value="Unassembled WGS sequence"/>
</dbReference>
<dbReference type="AlphaFoldDB" id="A0A418W4X9"/>
<keyword evidence="3" id="KW-1185">Reference proteome</keyword>